<organism evidence="3 4">
    <name type="scientific">Agathobacter rectalis</name>
    <dbReference type="NCBI Taxonomy" id="39491"/>
    <lineage>
        <taxon>Bacteria</taxon>
        <taxon>Bacillati</taxon>
        <taxon>Bacillota</taxon>
        <taxon>Clostridia</taxon>
        <taxon>Lachnospirales</taxon>
        <taxon>Lachnospiraceae</taxon>
        <taxon>Agathobacter</taxon>
    </lineage>
</organism>
<evidence type="ECO:0000259" key="1">
    <source>
        <dbReference type="Pfam" id="PF00534"/>
    </source>
</evidence>
<dbReference type="Pfam" id="PF13439">
    <property type="entry name" value="Glyco_transf_4"/>
    <property type="match status" value="1"/>
</dbReference>
<dbReference type="SUPFAM" id="SSF53756">
    <property type="entry name" value="UDP-Glycosyltransferase/glycogen phosphorylase"/>
    <property type="match status" value="1"/>
</dbReference>
<reference evidence="3 4" key="1">
    <citation type="submission" date="2018-08" db="EMBL/GenBank/DDBJ databases">
        <title>A genome reference for cultivated species of the human gut microbiota.</title>
        <authorList>
            <person name="Zou Y."/>
            <person name="Xue W."/>
            <person name="Luo G."/>
        </authorList>
    </citation>
    <scope>NUCLEOTIDE SEQUENCE [LARGE SCALE GENOMIC DNA]</scope>
    <source>
        <strain evidence="3 4">AM29-10</strain>
    </source>
</reference>
<dbReference type="EMBL" id="QSKC01000008">
    <property type="protein sequence ID" value="RHE32112.1"/>
    <property type="molecule type" value="Genomic_DNA"/>
</dbReference>
<feature type="domain" description="Glycosyltransferase subfamily 4-like N-terminal" evidence="2">
    <location>
        <begin position="20"/>
        <end position="180"/>
    </location>
</feature>
<dbReference type="InterPro" id="IPR001296">
    <property type="entry name" value="Glyco_trans_1"/>
</dbReference>
<proteinExistence type="predicted"/>
<dbReference type="RefSeq" id="WP_117997158.1">
    <property type="nucleotide sequence ID" value="NZ_QRWI01000006.1"/>
</dbReference>
<dbReference type="GO" id="GO:0016757">
    <property type="term" value="F:glycosyltransferase activity"/>
    <property type="evidence" value="ECO:0007669"/>
    <property type="project" value="InterPro"/>
</dbReference>
<dbReference type="Gene3D" id="3.40.50.2000">
    <property type="entry name" value="Glycogen Phosphorylase B"/>
    <property type="match status" value="2"/>
</dbReference>
<comment type="caution">
    <text evidence="3">The sequence shown here is derived from an EMBL/GenBank/DDBJ whole genome shotgun (WGS) entry which is preliminary data.</text>
</comment>
<protein>
    <submittedName>
        <fullName evidence="3">Glycosyltransferase family 1 protein</fullName>
    </submittedName>
</protein>
<accession>A0A414ITX3</accession>
<sequence length="378" mass="43831">MNHVDKPIRIAQIMGKLWAGGVEMVVFNYYRAIDHRKIQFDFYYDADSTVEPPQDLIDMGARFYKIPPYQQLHIYLKTLEKYFKENNYTIVHSHINTLSVFPLYEAWKCSIPVRIAHNHSVPGGESLKRTALKYFLRIFARVFPTDYFACSEKAGIWLFGNKNFKNGNVNVIKNAVDFERFKVSDMFLEDMRNTLELKNKFVIGHVGRFTFAKNHKFIIELFKQISDLRDDAVLMLVGDGEMNGEIHNWVEEKKLDDKVIFVGQVENPQIYYQLSDVMIVPSIFEGLSLATIESQIAGVPVVVSDAIPEEAIISNGVKRLSLSDNNWVDEIIKMADEHVVLNEKSKEYNIDYASKRLECWYINKFYDSILHKNEGDIV</sequence>
<name>A0A414ITX3_9FIRM</name>
<dbReference type="PANTHER" id="PTHR45947">
    <property type="entry name" value="SULFOQUINOVOSYL TRANSFERASE SQD2"/>
    <property type="match status" value="1"/>
</dbReference>
<dbReference type="PANTHER" id="PTHR45947:SF3">
    <property type="entry name" value="SULFOQUINOVOSYL TRANSFERASE SQD2"/>
    <property type="match status" value="1"/>
</dbReference>
<dbReference type="InterPro" id="IPR028098">
    <property type="entry name" value="Glyco_trans_4-like_N"/>
</dbReference>
<feature type="domain" description="Glycosyl transferase family 1" evidence="1">
    <location>
        <begin position="191"/>
        <end position="333"/>
    </location>
</feature>
<dbReference type="AlphaFoldDB" id="A0A414ITX3"/>
<gene>
    <name evidence="3" type="ORF">DW753_07650</name>
</gene>
<dbReference type="Proteomes" id="UP000285290">
    <property type="component" value="Unassembled WGS sequence"/>
</dbReference>
<evidence type="ECO:0000313" key="4">
    <source>
        <dbReference type="Proteomes" id="UP000285290"/>
    </source>
</evidence>
<evidence type="ECO:0000259" key="2">
    <source>
        <dbReference type="Pfam" id="PF13439"/>
    </source>
</evidence>
<dbReference type="Pfam" id="PF00534">
    <property type="entry name" value="Glycos_transf_1"/>
    <property type="match status" value="1"/>
</dbReference>
<evidence type="ECO:0000313" key="3">
    <source>
        <dbReference type="EMBL" id="RHE32112.1"/>
    </source>
</evidence>
<keyword evidence="3" id="KW-0808">Transferase</keyword>
<dbReference type="InterPro" id="IPR050194">
    <property type="entry name" value="Glycosyltransferase_grp1"/>
</dbReference>